<evidence type="ECO:0000256" key="8">
    <source>
        <dbReference type="ARBA" id="ARBA00048090"/>
    </source>
</evidence>
<dbReference type="GO" id="GO:0005975">
    <property type="term" value="P:carbohydrate metabolic process"/>
    <property type="evidence" value="ECO:0007669"/>
    <property type="project" value="InterPro"/>
</dbReference>
<accession>A0A1E4RE42</accession>
<evidence type="ECO:0000256" key="6">
    <source>
        <dbReference type="ARBA" id="ARBA00022777"/>
    </source>
</evidence>
<dbReference type="OrthoDB" id="275177at2759"/>
<dbReference type="AlphaFoldDB" id="A0A1E4RE42"/>
<evidence type="ECO:0000256" key="4">
    <source>
        <dbReference type="ARBA" id="ARBA00022679"/>
    </source>
</evidence>
<gene>
    <name evidence="10" type="ORF">HYPBUDRAFT_153794</name>
</gene>
<evidence type="ECO:0000256" key="2">
    <source>
        <dbReference type="ARBA" id="ARBA00008420"/>
    </source>
</evidence>
<dbReference type="CDD" id="cd02021">
    <property type="entry name" value="GntK"/>
    <property type="match status" value="1"/>
</dbReference>
<comment type="similarity">
    <text evidence="2 9">Belongs to the gluconokinase GntK/GntV family.</text>
</comment>
<comment type="catalytic activity">
    <reaction evidence="8 9">
        <text>D-gluconate + ATP = 6-phospho-D-gluconate + ADP + H(+)</text>
        <dbReference type="Rhea" id="RHEA:19433"/>
        <dbReference type="ChEBI" id="CHEBI:15378"/>
        <dbReference type="ChEBI" id="CHEBI:18391"/>
        <dbReference type="ChEBI" id="CHEBI:30616"/>
        <dbReference type="ChEBI" id="CHEBI:58759"/>
        <dbReference type="ChEBI" id="CHEBI:456216"/>
        <dbReference type="EC" id="2.7.1.12"/>
    </reaction>
</comment>
<evidence type="ECO:0000256" key="1">
    <source>
        <dbReference type="ARBA" id="ARBA00004875"/>
    </source>
</evidence>
<evidence type="ECO:0000313" key="11">
    <source>
        <dbReference type="Proteomes" id="UP000095085"/>
    </source>
</evidence>
<organism evidence="10 11">
    <name type="scientific">Hyphopichia burtonii NRRL Y-1933</name>
    <dbReference type="NCBI Taxonomy" id="984485"/>
    <lineage>
        <taxon>Eukaryota</taxon>
        <taxon>Fungi</taxon>
        <taxon>Dikarya</taxon>
        <taxon>Ascomycota</taxon>
        <taxon>Saccharomycotina</taxon>
        <taxon>Pichiomycetes</taxon>
        <taxon>Debaryomycetaceae</taxon>
        <taxon>Hyphopichia</taxon>
    </lineage>
</organism>
<dbReference type="UniPathway" id="UPA00792"/>
<dbReference type="PANTHER" id="PTHR43442">
    <property type="entry name" value="GLUCONOKINASE-RELATED"/>
    <property type="match status" value="1"/>
</dbReference>
<dbReference type="GO" id="GO:0005524">
    <property type="term" value="F:ATP binding"/>
    <property type="evidence" value="ECO:0007669"/>
    <property type="project" value="UniProtKB-KW"/>
</dbReference>
<keyword evidence="4 9" id="KW-0808">Transferase</keyword>
<keyword evidence="6 9" id="KW-0418">Kinase</keyword>
<evidence type="ECO:0000256" key="5">
    <source>
        <dbReference type="ARBA" id="ARBA00022741"/>
    </source>
</evidence>
<dbReference type="Gene3D" id="3.40.50.300">
    <property type="entry name" value="P-loop containing nucleotide triphosphate hydrolases"/>
    <property type="match status" value="1"/>
</dbReference>
<comment type="pathway">
    <text evidence="1 9">Carbohydrate acid metabolism; D-gluconate degradation.</text>
</comment>
<dbReference type="GO" id="GO:0046316">
    <property type="term" value="F:gluconokinase activity"/>
    <property type="evidence" value="ECO:0007669"/>
    <property type="project" value="UniProtKB-EC"/>
</dbReference>
<dbReference type="RefSeq" id="XP_020074594.1">
    <property type="nucleotide sequence ID" value="XM_020221733.1"/>
</dbReference>
<evidence type="ECO:0000256" key="3">
    <source>
        <dbReference type="ARBA" id="ARBA00012054"/>
    </source>
</evidence>
<evidence type="ECO:0000313" key="10">
    <source>
        <dbReference type="EMBL" id="ODV65527.1"/>
    </source>
</evidence>
<keyword evidence="5 9" id="KW-0547">Nucleotide-binding</keyword>
<dbReference type="GO" id="GO:0005737">
    <property type="term" value="C:cytoplasm"/>
    <property type="evidence" value="ECO:0007669"/>
    <property type="project" value="TreeGrafter"/>
</dbReference>
<name>A0A1E4RE42_9ASCO</name>
<dbReference type="InterPro" id="IPR006001">
    <property type="entry name" value="Therm_gnt_kin"/>
</dbReference>
<sequence length="193" mass="21453">MTLGDPVSQPHVLVVGGPAGTGKSTIAELLSKHFQCPFTEGDLLHSAENVAKMSRGEPLTDDDRWGWLKNLSEVSTAKAFDQSNTSNVSIVSCSMLKKVYRDYIKQVANESQHNGKIVFRFIFLYTSFEELLQRVGQRQNHYMKSDMVKSQYDIMEIPLGDELLSAGGEALSVDTSAKSPDSIYKEIIDNLTM</sequence>
<dbReference type="Proteomes" id="UP000095085">
    <property type="component" value="Unassembled WGS sequence"/>
</dbReference>
<proteinExistence type="inferred from homology"/>
<protein>
    <recommendedName>
        <fullName evidence="3 9">Gluconokinase</fullName>
        <ecNumber evidence="3 9">2.7.1.12</ecNumber>
    </recommendedName>
</protein>
<keyword evidence="7 9" id="KW-0067">ATP-binding</keyword>
<reference evidence="11" key="1">
    <citation type="submission" date="2016-05" db="EMBL/GenBank/DDBJ databases">
        <title>Comparative genomics of biotechnologically important yeasts.</title>
        <authorList>
            <consortium name="DOE Joint Genome Institute"/>
            <person name="Riley R."/>
            <person name="Haridas S."/>
            <person name="Wolfe K.H."/>
            <person name="Lopes M.R."/>
            <person name="Hittinger C.T."/>
            <person name="Goker M."/>
            <person name="Salamov A."/>
            <person name="Wisecaver J."/>
            <person name="Long T.M."/>
            <person name="Aerts A.L."/>
            <person name="Barry K."/>
            <person name="Choi C."/>
            <person name="Clum A."/>
            <person name="Coughlan A.Y."/>
            <person name="Deshpande S."/>
            <person name="Douglass A.P."/>
            <person name="Hanson S.J."/>
            <person name="Klenk H.-P."/>
            <person name="Labutti K."/>
            <person name="Lapidus A."/>
            <person name="Lindquist E."/>
            <person name="Lipzen A."/>
            <person name="Meier-Kolthoff J.P."/>
            <person name="Ohm R.A."/>
            <person name="Otillar R.P."/>
            <person name="Pangilinan J."/>
            <person name="Peng Y."/>
            <person name="Rokas A."/>
            <person name="Rosa C.A."/>
            <person name="Scheuner C."/>
            <person name="Sibirny A.A."/>
            <person name="Slot J.C."/>
            <person name="Stielow J.B."/>
            <person name="Sun H."/>
            <person name="Kurtzman C.P."/>
            <person name="Blackwell M."/>
            <person name="Grigoriev I.V."/>
            <person name="Jeffries T.W."/>
        </authorList>
    </citation>
    <scope>NUCLEOTIDE SEQUENCE [LARGE SCALE GENOMIC DNA]</scope>
    <source>
        <strain evidence="11">NRRL Y-1933</strain>
    </source>
</reference>
<dbReference type="STRING" id="984485.A0A1E4RE42"/>
<dbReference type="PANTHER" id="PTHR43442:SF3">
    <property type="entry name" value="GLUCONOKINASE-RELATED"/>
    <property type="match status" value="1"/>
</dbReference>
<dbReference type="Pfam" id="PF13238">
    <property type="entry name" value="AAA_18"/>
    <property type="match status" value="1"/>
</dbReference>
<dbReference type="InterPro" id="IPR027417">
    <property type="entry name" value="P-loop_NTPase"/>
</dbReference>
<dbReference type="EC" id="2.7.1.12" evidence="3 9"/>
<dbReference type="EMBL" id="KV454544">
    <property type="protein sequence ID" value="ODV65527.1"/>
    <property type="molecule type" value="Genomic_DNA"/>
</dbReference>
<dbReference type="GeneID" id="30996282"/>
<dbReference type="NCBIfam" id="TIGR01313">
    <property type="entry name" value="therm_gnt_kin"/>
    <property type="match status" value="1"/>
</dbReference>
<evidence type="ECO:0000256" key="9">
    <source>
        <dbReference type="RuleBase" id="RU363066"/>
    </source>
</evidence>
<dbReference type="SUPFAM" id="SSF52540">
    <property type="entry name" value="P-loop containing nucleoside triphosphate hydrolases"/>
    <property type="match status" value="1"/>
</dbReference>
<evidence type="ECO:0000256" key="7">
    <source>
        <dbReference type="ARBA" id="ARBA00022840"/>
    </source>
</evidence>
<keyword evidence="11" id="KW-1185">Reference proteome</keyword>